<accession>A5DMV9</accession>
<dbReference type="EMBL" id="CH408159">
    <property type="protein sequence ID" value="EDK40512.2"/>
    <property type="molecule type" value="Genomic_DNA"/>
</dbReference>
<dbReference type="Proteomes" id="UP000001997">
    <property type="component" value="Unassembled WGS sequence"/>
</dbReference>
<proteinExistence type="predicted"/>
<dbReference type="InParanoid" id="A5DMV9"/>
<gene>
    <name evidence="1" type="ORF">PGUG_04610</name>
</gene>
<keyword evidence="2" id="KW-1185">Reference proteome</keyword>
<dbReference type="GeneID" id="5125335"/>
<dbReference type="HOGENOM" id="CLU_1636010_0_0_1"/>
<reference evidence="1 2" key="1">
    <citation type="journal article" date="2009" name="Nature">
        <title>Evolution of pathogenicity and sexual reproduction in eight Candida genomes.</title>
        <authorList>
            <person name="Butler G."/>
            <person name="Rasmussen M.D."/>
            <person name="Lin M.F."/>
            <person name="Santos M.A."/>
            <person name="Sakthikumar S."/>
            <person name="Munro C.A."/>
            <person name="Rheinbay E."/>
            <person name="Grabherr M."/>
            <person name="Forche A."/>
            <person name="Reedy J.L."/>
            <person name="Agrafioti I."/>
            <person name="Arnaud M.B."/>
            <person name="Bates S."/>
            <person name="Brown A.J."/>
            <person name="Brunke S."/>
            <person name="Costanzo M.C."/>
            <person name="Fitzpatrick D.A."/>
            <person name="de Groot P.W."/>
            <person name="Harris D."/>
            <person name="Hoyer L.L."/>
            <person name="Hube B."/>
            <person name="Klis F.M."/>
            <person name="Kodira C."/>
            <person name="Lennard N."/>
            <person name="Logue M.E."/>
            <person name="Martin R."/>
            <person name="Neiman A.M."/>
            <person name="Nikolaou E."/>
            <person name="Quail M.A."/>
            <person name="Quinn J."/>
            <person name="Santos M.C."/>
            <person name="Schmitzberger F.F."/>
            <person name="Sherlock G."/>
            <person name="Shah P."/>
            <person name="Silverstein K.A."/>
            <person name="Skrzypek M.S."/>
            <person name="Soll D."/>
            <person name="Staggs R."/>
            <person name="Stansfield I."/>
            <person name="Stumpf M.P."/>
            <person name="Sudbery P.E."/>
            <person name="Srikantha T."/>
            <person name="Zeng Q."/>
            <person name="Berman J."/>
            <person name="Berriman M."/>
            <person name="Heitman J."/>
            <person name="Gow N.A."/>
            <person name="Lorenz M.C."/>
            <person name="Birren B.W."/>
            <person name="Kellis M."/>
            <person name="Cuomo C.A."/>
        </authorList>
    </citation>
    <scope>NUCLEOTIDE SEQUENCE [LARGE SCALE GENOMIC DNA]</scope>
    <source>
        <strain evidence="2">ATCC 6260 / CBS 566 / DSM 6381 / JCM 1539 / NBRC 10279 / NRRL Y-324</strain>
    </source>
</reference>
<protein>
    <submittedName>
        <fullName evidence="1">Uncharacterized protein</fullName>
    </submittedName>
</protein>
<dbReference type="RefSeq" id="XP_001483881.2">
    <property type="nucleotide sequence ID" value="XM_001483831.1"/>
</dbReference>
<dbReference type="KEGG" id="pgu:PGUG_04610"/>
<name>A5DMV9_PICGU</name>
<evidence type="ECO:0000313" key="2">
    <source>
        <dbReference type="Proteomes" id="UP000001997"/>
    </source>
</evidence>
<organism evidence="1 2">
    <name type="scientific">Meyerozyma guilliermondii (strain ATCC 6260 / CBS 566 / DSM 6381 / JCM 1539 / NBRC 10279 / NRRL Y-324)</name>
    <name type="common">Yeast</name>
    <name type="synonym">Candida guilliermondii</name>
    <dbReference type="NCBI Taxonomy" id="294746"/>
    <lineage>
        <taxon>Eukaryota</taxon>
        <taxon>Fungi</taxon>
        <taxon>Dikarya</taxon>
        <taxon>Ascomycota</taxon>
        <taxon>Saccharomycotina</taxon>
        <taxon>Pichiomycetes</taxon>
        <taxon>Debaryomycetaceae</taxon>
        <taxon>Meyerozyma</taxon>
    </lineage>
</organism>
<sequence length="162" mass="18168">MIPRGLYNARSSKLGGNLQSLMLPDGCHNVRELKWEKSVNFLRFPPYKEYKELSSEGIFAEIEPENPKLVTLGPTMVRTSSSSIAPSPIYEKCSKSLFQSTSTSEEKPKGSRSHFKDNTLRASSFGWFSFILIVQSLANNFIKLVGNVSKVTRLRITVFKSG</sequence>
<evidence type="ECO:0000313" key="1">
    <source>
        <dbReference type="EMBL" id="EDK40512.2"/>
    </source>
</evidence>
<dbReference type="AlphaFoldDB" id="A5DMV9"/>
<dbReference type="VEuPathDB" id="FungiDB:PGUG_04610"/>